<sequence>MKNRNVSSSPYSREVKKKKQKILKTKVIIFILIFFSVLVGLGLTSRWEKINIENIEIKGNSATDSEMLEEVAKEQITGYYLWFFPKTNILLYPKGEIKRKLADNFKILKDISLKVESPRTLKITLSEREGEYTWCGGDLPAKDSKSENVKCYFMDAIGYIFDEAPYFSNDVYFKFFGVVAQNSEMTPPLGFYFFPDIFPRLLSLRESMEKIGIKTSSLLMKNDGGGELHLSSNLSFVEGPKIIFKMDSNFEKITENLQAALTTEPLQSDFKNKYSSLQYIDLRFGNKVYYKFK</sequence>
<keyword evidence="1" id="KW-0472">Membrane</keyword>
<reference evidence="2 3" key="1">
    <citation type="journal article" date="2016" name="Nat. Commun.">
        <title>Thousands of microbial genomes shed light on interconnected biogeochemical processes in an aquifer system.</title>
        <authorList>
            <person name="Anantharaman K."/>
            <person name="Brown C.T."/>
            <person name="Hug L.A."/>
            <person name="Sharon I."/>
            <person name="Castelle C.J."/>
            <person name="Probst A.J."/>
            <person name="Thomas B.C."/>
            <person name="Singh A."/>
            <person name="Wilkins M.J."/>
            <person name="Karaoz U."/>
            <person name="Brodie E.L."/>
            <person name="Williams K.H."/>
            <person name="Hubbard S.S."/>
            <person name="Banfield J.F."/>
        </authorList>
    </citation>
    <scope>NUCLEOTIDE SEQUENCE [LARGE SCALE GENOMIC DNA]</scope>
</reference>
<accession>A0A1F6XAB6</accession>
<feature type="transmembrane region" description="Helical" evidence="1">
    <location>
        <begin position="27"/>
        <end position="47"/>
    </location>
</feature>
<evidence type="ECO:0000313" key="2">
    <source>
        <dbReference type="EMBL" id="OGI90965.1"/>
    </source>
</evidence>
<evidence type="ECO:0000313" key="3">
    <source>
        <dbReference type="Proteomes" id="UP000176814"/>
    </source>
</evidence>
<dbReference type="EMBL" id="MFUW01000003">
    <property type="protein sequence ID" value="OGI90965.1"/>
    <property type="molecule type" value="Genomic_DNA"/>
</dbReference>
<name>A0A1F6XAB6_9BACT</name>
<keyword evidence="1" id="KW-1133">Transmembrane helix</keyword>
<protein>
    <submittedName>
        <fullName evidence="2">Uncharacterized protein</fullName>
    </submittedName>
</protein>
<proteinExistence type="predicted"/>
<dbReference type="AlphaFoldDB" id="A0A1F6XAB6"/>
<dbReference type="Proteomes" id="UP000176814">
    <property type="component" value="Unassembled WGS sequence"/>
</dbReference>
<keyword evidence="1" id="KW-0812">Transmembrane</keyword>
<comment type="caution">
    <text evidence="2">The sequence shown here is derived from an EMBL/GenBank/DDBJ whole genome shotgun (WGS) entry which is preliminary data.</text>
</comment>
<evidence type="ECO:0000256" key="1">
    <source>
        <dbReference type="SAM" id="Phobius"/>
    </source>
</evidence>
<organism evidence="2 3">
    <name type="scientific">Candidatus Nomurabacteria bacterium RIFCSPLOWO2_01_FULL_40_15</name>
    <dbReference type="NCBI Taxonomy" id="1801772"/>
    <lineage>
        <taxon>Bacteria</taxon>
        <taxon>Candidatus Nomuraibacteriota</taxon>
    </lineage>
</organism>
<gene>
    <name evidence="2" type="ORF">A2911_00305</name>
</gene>